<organism evidence="2 3">
    <name type="scientific">Geobacillus genomosp. 3</name>
    <dbReference type="NCBI Taxonomy" id="1921421"/>
    <lineage>
        <taxon>Bacteria</taxon>
        <taxon>Bacillati</taxon>
        <taxon>Bacillota</taxon>
        <taxon>Bacilli</taxon>
        <taxon>Bacillales</taxon>
        <taxon>Anoxybacillaceae</taxon>
        <taxon>Geobacillus</taxon>
    </lineage>
</organism>
<evidence type="ECO:0000259" key="1">
    <source>
        <dbReference type="Pfam" id="PF18423"/>
    </source>
</evidence>
<dbReference type="OrthoDB" id="95698at2"/>
<dbReference type="KEGG" id="gjf:M493_16130"/>
<protein>
    <recommendedName>
        <fullName evidence="1">CopZ zinc binding domain-containing protein</fullName>
    </recommendedName>
</protein>
<keyword evidence="3" id="KW-1185">Reference proteome</keyword>
<sequence length="87" mass="10269">MAGCCSLPPNWRDLIENKEICPKCAAAGVPIDEEEMRNVLHNDSWNLVIERADYFRCLTLHCPVSLFSKVDDMWFWMRDIVPNKRWK</sequence>
<dbReference type="Proteomes" id="UP000015500">
    <property type="component" value="Chromosome"/>
</dbReference>
<name>S5ZGJ1_GEOG3</name>
<dbReference type="HOGENOM" id="CLU_2478911_0_0_9"/>
<dbReference type="AlphaFoldDB" id="S5ZGJ1"/>
<dbReference type="Pfam" id="PF18423">
    <property type="entry name" value="zf_CopZ"/>
    <property type="match status" value="1"/>
</dbReference>
<dbReference type="InterPro" id="IPR040890">
    <property type="entry name" value="Znf_CopZ"/>
</dbReference>
<gene>
    <name evidence="2" type="ORF">M493_16130</name>
</gene>
<dbReference type="RefSeq" id="WP_020961229.1">
    <property type="nucleotide sequence ID" value="NC_022080.4"/>
</dbReference>
<dbReference type="Gene3D" id="2.20.25.270">
    <property type="match status" value="1"/>
</dbReference>
<feature type="domain" description="CopZ zinc binding" evidence="1">
    <location>
        <begin position="19"/>
        <end position="75"/>
    </location>
</feature>
<accession>S5ZGJ1</accession>
<dbReference type="EMBL" id="CP006254">
    <property type="protein sequence ID" value="AGT33440.1"/>
    <property type="molecule type" value="Genomic_DNA"/>
</dbReference>
<evidence type="ECO:0000313" key="2">
    <source>
        <dbReference type="EMBL" id="AGT33440.1"/>
    </source>
</evidence>
<evidence type="ECO:0000313" key="3">
    <source>
        <dbReference type="Proteomes" id="UP000015500"/>
    </source>
</evidence>
<proteinExistence type="predicted"/>
<reference evidence="2 3" key="1">
    <citation type="journal article" date="2014" name="Genome Announc.">
        <title>Complete Genome Sequence of the Thermophilic Polychlorinated Biphenyl Degrader Geobacillus sp. Strain JF8 (NBRC 109937).</title>
        <authorList>
            <person name="Shintani M."/>
            <person name="Ohtsubo Y."/>
            <person name="Fukuda K."/>
            <person name="Hosoyama A."/>
            <person name="Ohji S."/>
            <person name="Yamazoe A."/>
            <person name="Fujita N."/>
            <person name="Nagata Y."/>
            <person name="Tsuda M."/>
            <person name="Hatta T."/>
            <person name="Kimbara K."/>
        </authorList>
    </citation>
    <scope>NUCLEOTIDE SEQUENCE [LARGE SCALE GENOMIC DNA]</scope>
    <source>
        <strain evidence="2 3">JF8</strain>
    </source>
</reference>